<dbReference type="EC" id="5.6.2.4" evidence="7"/>
<proteinExistence type="inferred from homology"/>
<dbReference type="SMART" id="SM00490">
    <property type="entry name" value="HELICc"/>
    <property type="match status" value="1"/>
</dbReference>
<evidence type="ECO:0000256" key="5">
    <source>
        <dbReference type="ARBA" id="ARBA00023235"/>
    </source>
</evidence>
<dbReference type="GO" id="GO:0043138">
    <property type="term" value="F:3'-5' DNA helicase activity"/>
    <property type="evidence" value="ECO:0007669"/>
    <property type="project" value="UniProtKB-EC"/>
</dbReference>
<dbReference type="GO" id="GO:0005694">
    <property type="term" value="C:chromosome"/>
    <property type="evidence" value="ECO:0007669"/>
    <property type="project" value="TreeGrafter"/>
</dbReference>
<dbReference type="Pfam" id="PF00271">
    <property type="entry name" value="Helicase_C"/>
    <property type="match status" value="1"/>
</dbReference>
<evidence type="ECO:0000256" key="3">
    <source>
        <dbReference type="ARBA" id="ARBA00022840"/>
    </source>
</evidence>
<comment type="catalytic activity">
    <reaction evidence="6">
        <text>Couples ATP hydrolysis with the unwinding of duplex DNA by translocating in the 3'-5' direction.</text>
        <dbReference type="EC" id="5.6.2.4"/>
    </reaction>
</comment>
<keyword evidence="11" id="KW-1185">Reference proteome</keyword>
<dbReference type="EMBL" id="AZST01001562">
    <property type="protein sequence ID" value="KEP45708.1"/>
    <property type="molecule type" value="Genomic_DNA"/>
</dbReference>
<dbReference type="InterPro" id="IPR027417">
    <property type="entry name" value="P-loop_NTPase"/>
</dbReference>
<keyword evidence="3" id="KW-0067">ATP-binding</keyword>
<dbReference type="InterPro" id="IPR011545">
    <property type="entry name" value="DEAD/DEAH_box_helicase_dom"/>
</dbReference>
<dbReference type="GO" id="GO:0000724">
    <property type="term" value="P:double-strand break repair via homologous recombination"/>
    <property type="evidence" value="ECO:0007669"/>
    <property type="project" value="TreeGrafter"/>
</dbReference>
<keyword evidence="10" id="KW-0347">Helicase</keyword>
<evidence type="ECO:0000256" key="2">
    <source>
        <dbReference type="ARBA" id="ARBA00022741"/>
    </source>
</evidence>
<dbReference type="GO" id="GO:0003677">
    <property type="term" value="F:DNA binding"/>
    <property type="evidence" value="ECO:0007669"/>
    <property type="project" value="UniProtKB-KW"/>
</dbReference>
<evidence type="ECO:0000259" key="9">
    <source>
        <dbReference type="PROSITE" id="PS51194"/>
    </source>
</evidence>
<dbReference type="PROSITE" id="PS51192">
    <property type="entry name" value="HELICASE_ATP_BIND_1"/>
    <property type="match status" value="1"/>
</dbReference>
<evidence type="ECO:0000313" key="10">
    <source>
        <dbReference type="EMBL" id="KEP45708.1"/>
    </source>
</evidence>
<keyword evidence="5" id="KW-0413">Isomerase</keyword>
<reference evidence="10 11" key="1">
    <citation type="submission" date="2013-12" db="EMBL/GenBank/DDBJ databases">
        <authorList>
            <person name="Cubeta M."/>
            <person name="Pakala S."/>
            <person name="Fedorova N."/>
            <person name="Thomas E."/>
            <person name="Dean R."/>
            <person name="Jabaji S."/>
            <person name="Neate S."/>
            <person name="Toda T."/>
            <person name="Tavantzis S."/>
            <person name="Vilgalys R."/>
            <person name="Bharathan N."/>
            <person name="Pakala S."/>
            <person name="Losada L.S."/>
            <person name="Zafar N."/>
            <person name="Nierman W."/>
        </authorList>
    </citation>
    <scope>NUCLEOTIDE SEQUENCE [LARGE SCALE GENOMIC DNA]</scope>
    <source>
        <strain evidence="10 11">123E</strain>
    </source>
</reference>
<dbReference type="PANTHER" id="PTHR13710:SF105">
    <property type="entry name" value="ATP-DEPENDENT DNA HELICASE Q1"/>
    <property type="match status" value="1"/>
</dbReference>
<dbReference type="SMART" id="SM00487">
    <property type="entry name" value="DEXDc"/>
    <property type="match status" value="1"/>
</dbReference>
<dbReference type="GO" id="GO:0005737">
    <property type="term" value="C:cytoplasm"/>
    <property type="evidence" value="ECO:0007669"/>
    <property type="project" value="TreeGrafter"/>
</dbReference>
<gene>
    <name evidence="10" type="ORF">V565_248210</name>
</gene>
<dbReference type="SUPFAM" id="SSF52540">
    <property type="entry name" value="P-loop containing nucleoside triphosphate hydrolases"/>
    <property type="match status" value="2"/>
</dbReference>
<feature type="domain" description="Helicase ATP-binding" evidence="8">
    <location>
        <begin position="72"/>
        <end position="246"/>
    </location>
</feature>
<dbReference type="GO" id="GO:0005524">
    <property type="term" value="F:ATP binding"/>
    <property type="evidence" value="ECO:0007669"/>
    <property type="project" value="UniProtKB-KW"/>
</dbReference>
<evidence type="ECO:0000256" key="4">
    <source>
        <dbReference type="ARBA" id="ARBA00023125"/>
    </source>
</evidence>
<comment type="similarity">
    <text evidence="1">Belongs to the helicase family. RecQ subfamily.</text>
</comment>
<keyword evidence="2" id="KW-0547">Nucleotide-binding</keyword>
<dbReference type="AlphaFoldDB" id="A0A074RLW8"/>
<evidence type="ECO:0000313" key="11">
    <source>
        <dbReference type="Proteomes" id="UP000027456"/>
    </source>
</evidence>
<dbReference type="Gene3D" id="3.40.50.300">
    <property type="entry name" value="P-loop containing nucleotide triphosphate hydrolases"/>
    <property type="match status" value="2"/>
</dbReference>
<dbReference type="HOGENOM" id="CLU_700490_0_0_1"/>
<dbReference type="Pfam" id="PF00270">
    <property type="entry name" value="DEAD"/>
    <property type="match status" value="1"/>
</dbReference>
<dbReference type="OrthoDB" id="2499463at2759"/>
<dbReference type="Proteomes" id="UP000027456">
    <property type="component" value="Unassembled WGS sequence"/>
</dbReference>
<sequence>MSDYFDDYAELELNKEESRLLDTDLQIERPLRRGALERGSKEYALDYKNRLTKLWMDSPTNIKPYDWQLDAALASHLGLDVLVIAGTGFGKTWSFVLNCLDNPKLLVYIISPLNALANQQAKIFNDASIKAVAVNSTTNHPGLYKEILQGKYQVVISSIEAFLDTTRLLPAVKSTELAKTRTQTVVLDEAHYSRQFGHTLLHFLRQHLDPEVRHQVELYHSMRGEWDKAVIAYGFEKENGYKVLFSTEAMTMGLDFRKVTRVIQFLACSDMETGIQRGGRGGRDSEVECDVVFMVQDSLFDDSKEGQKRAAKEEQQSPTELAANKKATFVKGKGKSSAKTYSDSIRQFINAPGCLVEVIDREFDNPPREAEKCLCQYHKQLRGEPSLREQMRAM</sequence>
<protein>
    <recommendedName>
        <fullName evidence="7">DNA 3'-5' helicase</fullName>
        <ecNumber evidence="7">5.6.2.4</ecNumber>
    </recommendedName>
</protein>
<evidence type="ECO:0000256" key="6">
    <source>
        <dbReference type="ARBA" id="ARBA00034617"/>
    </source>
</evidence>
<evidence type="ECO:0000256" key="1">
    <source>
        <dbReference type="ARBA" id="ARBA00005446"/>
    </source>
</evidence>
<dbReference type="PANTHER" id="PTHR13710">
    <property type="entry name" value="DNA HELICASE RECQ FAMILY MEMBER"/>
    <property type="match status" value="1"/>
</dbReference>
<evidence type="ECO:0000259" key="8">
    <source>
        <dbReference type="PROSITE" id="PS51192"/>
    </source>
</evidence>
<name>A0A074RLW8_9AGAM</name>
<keyword evidence="4" id="KW-0238">DNA-binding</keyword>
<dbReference type="STRING" id="1423351.A0A074RLW8"/>
<dbReference type="PROSITE" id="PS51194">
    <property type="entry name" value="HELICASE_CTER"/>
    <property type="match status" value="1"/>
</dbReference>
<feature type="domain" description="Helicase C-terminal" evidence="9">
    <location>
        <begin position="164"/>
        <end position="325"/>
    </location>
</feature>
<dbReference type="GO" id="GO:0009378">
    <property type="term" value="F:four-way junction helicase activity"/>
    <property type="evidence" value="ECO:0007669"/>
    <property type="project" value="TreeGrafter"/>
</dbReference>
<organism evidence="10 11">
    <name type="scientific">Rhizoctonia solani 123E</name>
    <dbReference type="NCBI Taxonomy" id="1423351"/>
    <lineage>
        <taxon>Eukaryota</taxon>
        <taxon>Fungi</taxon>
        <taxon>Dikarya</taxon>
        <taxon>Basidiomycota</taxon>
        <taxon>Agaricomycotina</taxon>
        <taxon>Agaricomycetes</taxon>
        <taxon>Cantharellales</taxon>
        <taxon>Ceratobasidiaceae</taxon>
        <taxon>Rhizoctonia</taxon>
    </lineage>
</organism>
<dbReference type="InterPro" id="IPR001650">
    <property type="entry name" value="Helicase_C-like"/>
</dbReference>
<accession>A0A074RLW8</accession>
<evidence type="ECO:0000256" key="7">
    <source>
        <dbReference type="ARBA" id="ARBA00034808"/>
    </source>
</evidence>
<dbReference type="InterPro" id="IPR014001">
    <property type="entry name" value="Helicase_ATP-bd"/>
</dbReference>
<comment type="caution">
    <text evidence="10">The sequence shown here is derived from an EMBL/GenBank/DDBJ whole genome shotgun (WGS) entry which is preliminary data.</text>
</comment>
<keyword evidence="10" id="KW-0378">Hydrolase</keyword>